<dbReference type="PANTHER" id="PTHR39476:SF1">
    <property type="entry name" value="NADH DEHYDROGENASE [UBIQUINONE] 1 BETA SUBCOMPLEX SUBUNIT 4"/>
    <property type="match status" value="1"/>
</dbReference>
<accession>A0A060T1G4</accession>
<protein>
    <submittedName>
        <fullName evidence="2">ARAD1A00418p</fullName>
    </submittedName>
</protein>
<evidence type="ECO:0000256" key="1">
    <source>
        <dbReference type="SAM" id="Phobius"/>
    </source>
</evidence>
<gene>
    <name evidence="2" type="ORF">GNLVRS02_ARAD1A00418g</name>
</gene>
<evidence type="ECO:0000313" key="2">
    <source>
        <dbReference type="EMBL" id="CDP33041.1"/>
    </source>
</evidence>
<feature type="transmembrane region" description="Helical" evidence="1">
    <location>
        <begin position="37"/>
        <end position="57"/>
    </location>
</feature>
<keyword evidence="1" id="KW-0812">Transmembrane</keyword>
<name>A0A060T1G4_BLAAD</name>
<keyword evidence="1" id="KW-1133">Transmembrane helix</keyword>
<dbReference type="PANTHER" id="PTHR39476">
    <property type="entry name" value="NADH:UBIQUINONE OXIDOREDUCTASE 6.6KD SUBUNIT"/>
    <property type="match status" value="1"/>
</dbReference>
<reference evidence="2" key="1">
    <citation type="submission" date="2014-02" db="EMBL/GenBank/DDBJ databases">
        <authorList>
            <person name="Genoscope - CEA"/>
        </authorList>
    </citation>
    <scope>NUCLEOTIDE SEQUENCE</scope>
    <source>
        <strain evidence="2">LS3</strain>
    </source>
</reference>
<reference evidence="2" key="2">
    <citation type="submission" date="2014-06" db="EMBL/GenBank/DDBJ databases">
        <title>The complete genome of Blastobotrys (Arxula) adeninivorans LS3 - a yeast of biotechnological interest.</title>
        <authorList>
            <person name="Kunze G."/>
            <person name="Gaillardin C."/>
            <person name="Czernicka M."/>
            <person name="Durrens P."/>
            <person name="Martin T."/>
            <person name="Boer E."/>
            <person name="Gabaldon T."/>
            <person name="Cruz J."/>
            <person name="Talla E."/>
            <person name="Marck C."/>
            <person name="Goffeau A."/>
            <person name="Barbe V."/>
            <person name="Baret P."/>
            <person name="Baronian K."/>
            <person name="Beier S."/>
            <person name="Bleykasten C."/>
            <person name="Bode R."/>
            <person name="Casaregola S."/>
            <person name="Despons L."/>
            <person name="Fairhead C."/>
            <person name="Giersberg M."/>
            <person name="Gierski P."/>
            <person name="Hahnel U."/>
            <person name="Hartmann A."/>
            <person name="Jankowska D."/>
            <person name="Jubin C."/>
            <person name="Jung P."/>
            <person name="Lafontaine I."/>
            <person name="Leh-Louis V."/>
            <person name="Lemaire M."/>
            <person name="Marcet-Houben M."/>
            <person name="Mascher M."/>
            <person name="Morel G."/>
            <person name="Richard G.-F."/>
            <person name="Riechen J."/>
            <person name="Sacerdot C."/>
            <person name="Sarkar A."/>
            <person name="Savel G."/>
            <person name="Schacherer J."/>
            <person name="Sherman D."/>
            <person name="Straub M.-L."/>
            <person name="Stein N."/>
            <person name="Thierry A."/>
            <person name="Trautwein-Schult A."/>
            <person name="Westhof E."/>
            <person name="Worch S."/>
            <person name="Dujon B."/>
            <person name="Souciet J.-L."/>
            <person name="Wincker P."/>
            <person name="Scholz U."/>
            <person name="Neuveglise N."/>
        </authorList>
    </citation>
    <scope>NUCLEOTIDE SEQUENCE</scope>
    <source>
        <strain evidence="2">LS3</strain>
    </source>
</reference>
<organism evidence="2">
    <name type="scientific">Blastobotrys adeninivorans</name>
    <name type="common">Yeast</name>
    <name type="synonym">Arxula adeninivorans</name>
    <dbReference type="NCBI Taxonomy" id="409370"/>
    <lineage>
        <taxon>Eukaryota</taxon>
        <taxon>Fungi</taxon>
        <taxon>Dikarya</taxon>
        <taxon>Ascomycota</taxon>
        <taxon>Saccharomycotina</taxon>
        <taxon>Dipodascomycetes</taxon>
        <taxon>Dipodascales</taxon>
        <taxon>Trichomonascaceae</taxon>
        <taxon>Blastobotrys</taxon>
    </lineage>
</organism>
<keyword evidence="1" id="KW-0472">Membrane</keyword>
<proteinExistence type="predicted"/>
<sequence>MAGHHGPLVKDEAFEQFSRMREGLNNNFKMNRRSGPFVFITVVAVPALLLWGSYKYANQLNIVATRRNESVWRK</sequence>
<dbReference type="EMBL" id="HG937691">
    <property type="protein sequence ID" value="CDP33041.1"/>
    <property type="molecule type" value="Genomic_DNA"/>
</dbReference>
<dbReference type="AlphaFoldDB" id="A0A060T1G4"/>